<keyword evidence="1" id="KW-1133">Transmembrane helix</keyword>
<accession>A0A392PGF9</accession>
<keyword evidence="1" id="KW-0812">Transmembrane</keyword>
<keyword evidence="1" id="KW-0472">Membrane</keyword>
<reference evidence="2 3" key="1">
    <citation type="journal article" date="2018" name="Front. Plant Sci.">
        <title>Red Clover (Trifolium pratense) and Zigzag Clover (T. medium) - A Picture of Genomic Similarities and Differences.</title>
        <authorList>
            <person name="Dluhosova J."/>
            <person name="Istvanek J."/>
            <person name="Nedelnik J."/>
            <person name="Repkova J."/>
        </authorList>
    </citation>
    <scope>NUCLEOTIDE SEQUENCE [LARGE SCALE GENOMIC DNA]</scope>
    <source>
        <strain evidence="3">cv. 10/8</strain>
        <tissue evidence="2">Leaf</tissue>
    </source>
</reference>
<evidence type="ECO:0000313" key="2">
    <source>
        <dbReference type="EMBL" id="MCI10560.1"/>
    </source>
</evidence>
<dbReference type="EMBL" id="LXQA010076725">
    <property type="protein sequence ID" value="MCI10560.1"/>
    <property type="molecule type" value="Genomic_DNA"/>
</dbReference>
<sequence>MDPLPTISKVYYLVVQEESNFALTNPVTPSSDDSSVLVNASDARKQFNHGKSPMNTETWQSKCLIKYWCEFGGILMVVIPLLLLM</sequence>
<dbReference type="AlphaFoldDB" id="A0A392PGF9"/>
<feature type="non-terminal residue" evidence="2">
    <location>
        <position position="85"/>
    </location>
</feature>
<proteinExistence type="predicted"/>
<protein>
    <submittedName>
        <fullName evidence="2">Uncharacterized protein</fullName>
    </submittedName>
</protein>
<comment type="caution">
    <text evidence="2">The sequence shown here is derived from an EMBL/GenBank/DDBJ whole genome shotgun (WGS) entry which is preliminary data.</text>
</comment>
<dbReference type="Proteomes" id="UP000265520">
    <property type="component" value="Unassembled WGS sequence"/>
</dbReference>
<evidence type="ECO:0000256" key="1">
    <source>
        <dbReference type="SAM" id="Phobius"/>
    </source>
</evidence>
<feature type="transmembrane region" description="Helical" evidence="1">
    <location>
        <begin position="64"/>
        <end position="84"/>
    </location>
</feature>
<evidence type="ECO:0000313" key="3">
    <source>
        <dbReference type="Proteomes" id="UP000265520"/>
    </source>
</evidence>
<organism evidence="2 3">
    <name type="scientific">Trifolium medium</name>
    <dbReference type="NCBI Taxonomy" id="97028"/>
    <lineage>
        <taxon>Eukaryota</taxon>
        <taxon>Viridiplantae</taxon>
        <taxon>Streptophyta</taxon>
        <taxon>Embryophyta</taxon>
        <taxon>Tracheophyta</taxon>
        <taxon>Spermatophyta</taxon>
        <taxon>Magnoliopsida</taxon>
        <taxon>eudicotyledons</taxon>
        <taxon>Gunneridae</taxon>
        <taxon>Pentapetalae</taxon>
        <taxon>rosids</taxon>
        <taxon>fabids</taxon>
        <taxon>Fabales</taxon>
        <taxon>Fabaceae</taxon>
        <taxon>Papilionoideae</taxon>
        <taxon>50 kb inversion clade</taxon>
        <taxon>NPAAA clade</taxon>
        <taxon>Hologalegina</taxon>
        <taxon>IRL clade</taxon>
        <taxon>Trifolieae</taxon>
        <taxon>Trifolium</taxon>
    </lineage>
</organism>
<name>A0A392PGF9_9FABA</name>
<keyword evidence="3" id="KW-1185">Reference proteome</keyword>